<evidence type="ECO:0000313" key="1">
    <source>
        <dbReference type="EMBL" id="ASF45671.1"/>
    </source>
</evidence>
<reference evidence="1 2" key="1">
    <citation type="submission" date="2017-06" db="EMBL/GenBank/DDBJ databases">
        <title>Genome Sequencing of the methanotroph Methylovulum psychrotolerants str. HV10-M2 isolated from a high-altitude environment.</title>
        <authorList>
            <person name="Mateos-Rivera A."/>
        </authorList>
    </citation>
    <scope>NUCLEOTIDE SEQUENCE [LARGE SCALE GENOMIC DNA]</scope>
    <source>
        <strain evidence="1 2">HV10_M2</strain>
    </source>
</reference>
<gene>
    <name evidence="1" type="ORF">CEK71_06065</name>
</gene>
<dbReference type="Proteomes" id="UP000197019">
    <property type="component" value="Chromosome"/>
</dbReference>
<dbReference type="OrthoDB" id="7064725at2"/>
<dbReference type="EMBL" id="CP022129">
    <property type="protein sequence ID" value="ASF45671.1"/>
    <property type="molecule type" value="Genomic_DNA"/>
</dbReference>
<evidence type="ECO:0000313" key="2">
    <source>
        <dbReference type="Proteomes" id="UP000197019"/>
    </source>
</evidence>
<dbReference type="KEGG" id="mpsy:CEK71_06065"/>
<dbReference type="RefSeq" id="WP_088618547.1">
    <property type="nucleotide sequence ID" value="NZ_CP022129.1"/>
</dbReference>
<sequence length="237" mass="27242">MDFTTLLGKRAVGHAQAKDYCDWAEDLLLQSIESESIAILASLGVERSPDIYEVRAYFEKCVAELGWTIPEEKLAILDYAKSLCTQLCNGTLKPRIGLGHLQCFWDFADDNPLYGIWYDLDEDICWLEQGEQYFWNACLAQENSDGFIIKVAKQFLELCELDLPDNFLRLSLCTECGHIGMARQTKREKSWLSVKLFKLIYGRWPTRSRWVCSQCAESCLLALSDYEGRQRFLTGQC</sequence>
<accession>A0A1Z4BWM3</accession>
<dbReference type="AlphaFoldDB" id="A0A1Z4BWM3"/>
<keyword evidence="2" id="KW-1185">Reference proteome</keyword>
<proteinExistence type="predicted"/>
<protein>
    <submittedName>
        <fullName evidence="1">Uncharacterized protein</fullName>
    </submittedName>
</protein>
<organism evidence="1 2">
    <name type="scientific">Methylovulum psychrotolerans</name>
    <dbReference type="NCBI Taxonomy" id="1704499"/>
    <lineage>
        <taxon>Bacteria</taxon>
        <taxon>Pseudomonadati</taxon>
        <taxon>Pseudomonadota</taxon>
        <taxon>Gammaproteobacteria</taxon>
        <taxon>Methylococcales</taxon>
        <taxon>Methylococcaceae</taxon>
        <taxon>Methylovulum</taxon>
    </lineage>
</organism>
<name>A0A1Z4BWM3_9GAMM</name>